<dbReference type="SUPFAM" id="SSF55347">
    <property type="entry name" value="Glyceraldehyde-3-phosphate dehydrogenase-like, C-terminal domain"/>
    <property type="match status" value="1"/>
</dbReference>
<keyword evidence="5" id="KW-1185">Reference proteome</keyword>
<keyword evidence="1" id="KW-0560">Oxidoreductase</keyword>
<dbReference type="Pfam" id="PF01408">
    <property type="entry name" value="GFO_IDH_MocA"/>
    <property type="match status" value="1"/>
</dbReference>
<evidence type="ECO:0000259" key="2">
    <source>
        <dbReference type="Pfam" id="PF01408"/>
    </source>
</evidence>
<sequence length="300" mass="31415">MRFGLVGTGYWAQITHAPALASTPGAQLTAVWGRDPAAAAALAESHGATAHADFDAFLGSVDAVAFAVPPHTQAPLAVRAAQAGKHLLLEKPIALSADDADKLAAAVEEAGVASVVFFTWRFNNEIRAWLTDEQARGGWSGQGWSGGAAIWLGTSNQPGNPFNTPWRQEKGALWDLGPHLVGMLWACLGPVIEVTAVQGKADVVHLVLRHQNGVTSTVTTTQSAPEAATGVTVFVWGEAGRSVMPVELVDPVAALRVAAAELIAEAAVDRPAHPCDVRFGREITKVLAEAEAQLPVRPAE</sequence>
<dbReference type="InterPro" id="IPR000683">
    <property type="entry name" value="Gfo/Idh/MocA-like_OxRdtase_N"/>
</dbReference>
<dbReference type="RefSeq" id="WP_145862137.1">
    <property type="nucleotide sequence ID" value="NZ_RPFW01000012.1"/>
</dbReference>
<dbReference type="PANTHER" id="PTHR43818:SF11">
    <property type="entry name" value="BCDNA.GH03377"/>
    <property type="match status" value="1"/>
</dbReference>
<accession>A0A6P2BL09</accession>
<dbReference type="PANTHER" id="PTHR43818">
    <property type="entry name" value="BCDNA.GH03377"/>
    <property type="match status" value="1"/>
</dbReference>
<evidence type="ECO:0000259" key="3">
    <source>
        <dbReference type="Pfam" id="PF22725"/>
    </source>
</evidence>
<dbReference type="Gene3D" id="3.30.360.10">
    <property type="entry name" value="Dihydrodipicolinate Reductase, domain 2"/>
    <property type="match status" value="1"/>
</dbReference>
<organism evidence="4 5">
    <name type="scientific">Trebonia kvetii</name>
    <dbReference type="NCBI Taxonomy" id="2480626"/>
    <lineage>
        <taxon>Bacteria</taxon>
        <taxon>Bacillati</taxon>
        <taxon>Actinomycetota</taxon>
        <taxon>Actinomycetes</taxon>
        <taxon>Streptosporangiales</taxon>
        <taxon>Treboniaceae</taxon>
        <taxon>Trebonia</taxon>
    </lineage>
</organism>
<reference evidence="4 5" key="1">
    <citation type="submission" date="2018-11" db="EMBL/GenBank/DDBJ databases">
        <title>Trebonia kvetii gen.nov., sp.nov., a novel acidophilic actinobacterium, and proposal of the new actinobacterial family Treboniaceae fam. nov.</title>
        <authorList>
            <person name="Rapoport D."/>
            <person name="Sagova-Mareckova M."/>
            <person name="Sedlacek I."/>
            <person name="Provaznik J."/>
            <person name="Kralova S."/>
            <person name="Pavlinic D."/>
            <person name="Benes V."/>
            <person name="Kopecky J."/>
        </authorList>
    </citation>
    <scope>NUCLEOTIDE SEQUENCE [LARGE SCALE GENOMIC DNA]</scope>
    <source>
        <strain evidence="4 5">15Tr583</strain>
    </source>
</reference>
<dbReference type="GO" id="GO:0000166">
    <property type="term" value="F:nucleotide binding"/>
    <property type="evidence" value="ECO:0007669"/>
    <property type="project" value="InterPro"/>
</dbReference>
<evidence type="ECO:0000256" key="1">
    <source>
        <dbReference type="ARBA" id="ARBA00023002"/>
    </source>
</evidence>
<feature type="domain" description="GFO/IDH/MocA-like oxidoreductase" evidence="3">
    <location>
        <begin position="157"/>
        <end position="241"/>
    </location>
</feature>
<evidence type="ECO:0000313" key="5">
    <source>
        <dbReference type="Proteomes" id="UP000460272"/>
    </source>
</evidence>
<dbReference type="EMBL" id="RPFW01000012">
    <property type="protein sequence ID" value="TVY99651.1"/>
    <property type="molecule type" value="Genomic_DNA"/>
</dbReference>
<feature type="domain" description="Gfo/Idh/MocA-like oxidoreductase N-terminal" evidence="2">
    <location>
        <begin position="1"/>
        <end position="116"/>
    </location>
</feature>
<dbReference type="Pfam" id="PF22725">
    <property type="entry name" value="GFO_IDH_MocA_C3"/>
    <property type="match status" value="1"/>
</dbReference>
<protein>
    <submittedName>
        <fullName evidence="4">Gfo/Idh/MocA family oxidoreductase</fullName>
    </submittedName>
</protein>
<dbReference type="OrthoDB" id="256869at2"/>
<dbReference type="InterPro" id="IPR036291">
    <property type="entry name" value="NAD(P)-bd_dom_sf"/>
</dbReference>
<proteinExistence type="predicted"/>
<dbReference type="AlphaFoldDB" id="A0A6P2BL09"/>
<dbReference type="Proteomes" id="UP000460272">
    <property type="component" value="Unassembled WGS sequence"/>
</dbReference>
<evidence type="ECO:0000313" key="4">
    <source>
        <dbReference type="EMBL" id="TVY99651.1"/>
    </source>
</evidence>
<name>A0A6P2BL09_9ACTN</name>
<comment type="caution">
    <text evidence="4">The sequence shown here is derived from an EMBL/GenBank/DDBJ whole genome shotgun (WGS) entry which is preliminary data.</text>
</comment>
<dbReference type="InterPro" id="IPR050463">
    <property type="entry name" value="Gfo/Idh/MocA_oxidrdct_glycsds"/>
</dbReference>
<dbReference type="GO" id="GO:0016491">
    <property type="term" value="F:oxidoreductase activity"/>
    <property type="evidence" value="ECO:0007669"/>
    <property type="project" value="UniProtKB-KW"/>
</dbReference>
<gene>
    <name evidence="4" type="ORF">EAS64_41010</name>
</gene>
<dbReference type="Gene3D" id="3.40.50.720">
    <property type="entry name" value="NAD(P)-binding Rossmann-like Domain"/>
    <property type="match status" value="1"/>
</dbReference>
<dbReference type="InterPro" id="IPR055170">
    <property type="entry name" value="GFO_IDH_MocA-like_dom"/>
</dbReference>
<dbReference type="SUPFAM" id="SSF51735">
    <property type="entry name" value="NAD(P)-binding Rossmann-fold domains"/>
    <property type="match status" value="1"/>
</dbReference>